<dbReference type="Proteomes" id="UP000012042">
    <property type="component" value="Chromosome"/>
</dbReference>
<reference evidence="1 2" key="1">
    <citation type="journal article" date="2013" name="PLoS ONE">
        <title>Genomic Analysis by Deep Sequencing of the Probiotic Lactobacillus brevis KB290 Harboring Nine Plasmids Reveals Genomic Stability.</title>
        <authorList>
            <person name="Fukao M."/>
            <person name="Oshima K."/>
            <person name="Morita H."/>
            <person name="Toh H."/>
            <person name="Suda W."/>
            <person name="Kim S.W."/>
            <person name="Suzuki S."/>
            <person name="Yakabe T."/>
            <person name="Hattori M."/>
            <person name="Yajima N."/>
        </authorList>
    </citation>
    <scope>NUCLEOTIDE SEQUENCE [LARGE SCALE GENOMIC DNA]</scope>
    <source>
        <strain evidence="1 2">KB290</strain>
    </source>
</reference>
<name>M5ADE9_LEVBR</name>
<dbReference type="HOGENOM" id="CLU_3356798_0_0_9"/>
<evidence type="ECO:0000313" key="1">
    <source>
        <dbReference type="EMBL" id="BAN06440.1"/>
    </source>
</evidence>
<evidence type="ECO:0000313" key="2">
    <source>
        <dbReference type="Proteomes" id="UP000012042"/>
    </source>
</evidence>
<dbReference type="AlphaFoldDB" id="M5ADE9"/>
<organism evidence="1 2">
    <name type="scientific">Levilactobacillus brevis KB290</name>
    <dbReference type="NCBI Taxonomy" id="1001583"/>
    <lineage>
        <taxon>Bacteria</taxon>
        <taxon>Bacillati</taxon>
        <taxon>Bacillota</taxon>
        <taxon>Bacilli</taxon>
        <taxon>Lactobacillales</taxon>
        <taxon>Lactobacillaceae</taxon>
        <taxon>Levilactobacillus</taxon>
    </lineage>
</organism>
<accession>M5ADE9</accession>
<dbReference type="KEGG" id="lbk:LVISKB_0805"/>
<dbReference type="EMBL" id="AP012167">
    <property type="protein sequence ID" value="BAN06440.1"/>
    <property type="molecule type" value="Genomic_DNA"/>
</dbReference>
<sequence>MEWPSKQSFGDLSGAVNCPVMLTRDDNAGGKASRGA</sequence>
<proteinExistence type="predicted"/>
<gene>
    <name evidence="1" type="ORF">LVISKB_0805</name>
</gene>
<protein>
    <submittedName>
        <fullName evidence="1">Uncharacterized protein</fullName>
    </submittedName>
</protein>